<keyword evidence="4" id="KW-1185">Reference proteome</keyword>
<proteinExistence type="predicted"/>
<dbReference type="Gene3D" id="3.30.1450.10">
    <property type="match status" value="1"/>
</dbReference>
<protein>
    <recommendedName>
        <fullName evidence="5">Lipoprotein SmpA/OmlA domain-containing protein</fullName>
    </recommendedName>
</protein>
<reference evidence="3 4" key="1">
    <citation type="submission" date="2022-09" db="EMBL/GenBank/DDBJ databases">
        <authorList>
            <person name="Giprobiosintez L."/>
        </authorList>
    </citation>
    <scope>NUCLEOTIDE SEQUENCE [LARGE SCALE GENOMIC DNA]</scope>
    <source>
        <strain evidence="4">VKPM-B-12549 (GBS-15)</strain>
    </source>
</reference>
<feature type="signal peptide" evidence="2">
    <location>
        <begin position="1"/>
        <end position="21"/>
    </location>
</feature>
<evidence type="ECO:0008006" key="5">
    <source>
        <dbReference type="Google" id="ProtNLM"/>
    </source>
</evidence>
<gene>
    <name evidence="3" type="ORF">N4J17_12480</name>
</gene>
<keyword evidence="1 2" id="KW-0732">Signal</keyword>
<evidence type="ECO:0000313" key="3">
    <source>
        <dbReference type="EMBL" id="WWF01277.1"/>
    </source>
</evidence>
<sequence>MKKPLIIATGLILSACSAAWHGHNVQDALNSGDRLTAGTVQRSIRVGMSSADVIAALGAPNIVSTDEQRREVWVYDKIATDVAYSTSTSYGTLLLLGANGGSGARSSNQRTLTIAIKFDEQHKVRDFSYHQSSF</sequence>
<evidence type="ECO:0000256" key="1">
    <source>
        <dbReference type="ARBA" id="ARBA00022729"/>
    </source>
</evidence>
<feature type="chain" id="PRO_5046017253" description="Lipoprotein SmpA/OmlA domain-containing protein" evidence="2">
    <location>
        <begin position="22"/>
        <end position="134"/>
    </location>
</feature>
<dbReference type="PROSITE" id="PS51257">
    <property type="entry name" value="PROKAR_LIPOPROTEIN"/>
    <property type="match status" value="1"/>
</dbReference>
<evidence type="ECO:0000256" key="2">
    <source>
        <dbReference type="SAM" id="SignalP"/>
    </source>
</evidence>
<accession>A0ABZ2F4S3</accession>
<dbReference type="InterPro" id="IPR037873">
    <property type="entry name" value="BamE-like"/>
</dbReference>
<name>A0ABZ2F4S3_METCP</name>
<evidence type="ECO:0000313" key="4">
    <source>
        <dbReference type="Proteomes" id="UP001359308"/>
    </source>
</evidence>
<dbReference type="Proteomes" id="UP001359308">
    <property type="component" value="Chromosome"/>
</dbReference>
<organism evidence="3 4">
    <name type="scientific">Methylococcus capsulatus</name>
    <dbReference type="NCBI Taxonomy" id="414"/>
    <lineage>
        <taxon>Bacteria</taxon>
        <taxon>Pseudomonadati</taxon>
        <taxon>Pseudomonadota</taxon>
        <taxon>Gammaproteobacteria</taxon>
        <taxon>Methylococcales</taxon>
        <taxon>Methylococcaceae</taxon>
        <taxon>Methylococcus</taxon>
    </lineage>
</organism>
<dbReference type="RefSeq" id="WP_198321522.1">
    <property type="nucleotide sequence ID" value="NZ_CP104311.1"/>
</dbReference>
<dbReference type="EMBL" id="CP104311">
    <property type="protein sequence ID" value="WWF01277.1"/>
    <property type="molecule type" value="Genomic_DNA"/>
</dbReference>